<dbReference type="RefSeq" id="WP_004267242.1">
    <property type="nucleotide sequence ID" value="NC_013922.1"/>
</dbReference>
<feature type="transmembrane region" description="Helical" evidence="1">
    <location>
        <begin position="181"/>
        <end position="201"/>
    </location>
</feature>
<dbReference type="OrthoDB" id="382326at2157"/>
<feature type="transmembrane region" description="Helical" evidence="1">
    <location>
        <begin position="18"/>
        <end position="37"/>
    </location>
</feature>
<dbReference type="KEGG" id="nmg:Nmag_2226"/>
<evidence type="ECO:0000313" key="5">
    <source>
        <dbReference type="Proteomes" id="UP000011543"/>
    </source>
</evidence>
<dbReference type="EMBL" id="AOHS01000032">
    <property type="protein sequence ID" value="ELY30133.1"/>
    <property type="molecule type" value="Genomic_DNA"/>
</dbReference>
<keyword evidence="1" id="KW-1133">Transmembrane helix</keyword>
<keyword evidence="1" id="KW-0812">Transmembrane</keyword>
<reference evidence="2 4" key="2">
    <citation type="journal article" date="2012" name="BMC Genomics">
        <title>A comparative genomics perspective on the genetic content of the alkaliphilic haloarchaeon Natrialba magadii ATCC 43099T.</title>
        <authorList>
            <person name="Siddaramappa S."/>
            <person name="Challacombe J.F."/>
            <person name="Decastro R.E."/>
            <person name="Pfeiffer F."/>
            <person name="Sastre D.E."/>
            <person name="Gimenez M.I."/>
            <person name="Paggi R.A."/>
            <person name="Detter J.C."/>
            <person name="Davenport K.W."/>
            <person name="Goodwin L.A."/>
            <person name="Kyrpides N."/>
            <person name="Tapia R."/>
            <person name="Pitluck S."/>
            <person name="Lucas S."/>
            <person name="Woyke T."/>
            <person name="Maupin-Furlow J.A."/>
        </authorList>
    </citation>
    <scope>NUCLEOTIDE SEQUENCE [LARGE SCALE GENOMIC DNA]</scope>
    <source>
        <strain evidence="2">ATCC 43099</strain>
        <strain evidence="4">ATCC 43099 / DSM 3394 / CCM 3739 / CIP 104546 / IAM 13178 / JCM 8861 / NBRC 102185 / NCIMB 2190 / MS3</strain>
    </source>
</reference>
<organism evidence="2 4">
    <name type="scientific">Natrialba magadii (strain ATCC 43099 / DSM 3394 / CCM 3739 / CIP 104546 / IAM 13178 / JCM 8861 / NBRC 102185 / NCIMB 2190 / MS3)</name>
    <name type="common">Natronobacterium magadii</name>
    <dbReference type="NCBI Taxonomy" id="547559"/>
    <lineage>
        <taxon>Archaea</taxon>
        <taxon>Methanobacteriati</taxon>
        <taxon>Methanobacteriota</taxon>
        <taxon>Stenosarchaea group</taxon>
        <taxon>Halobacteria</taxon>
        <taxon>Halobacteriales</taxon>
        <taxon>Natrialbaceae</taxon>
        <taxon>Natrialba</taxon>
    </lineage>
</organism>
<feature type="transmembrane region" description="Helical" evidence="1">
    <location>
        <begin position="111"/>
        <end position="138"/>
    </location>
</feature>
<dbReference type="Proteomes" id="UP000001879">
    <property type="component" value="Chromosome"/>
</dbReference>
<proteinExistence type="predicted"/>
<feature type="transmembrane region" description="Helical" evidence="1">
    <location>
        <begin position="150"/>
        <end position="174"/>
    </location>
</feature>
<dbReference type="AlphaFoldDB" id="D3SWQ9"/>
<evidence type="ECO:0000313" key="4">
    <source>
        <dbReference type="Proteomes" id="UP000001879"/>
    </source>
</evidence>
<feature type="transmembrane region" description="Helical" evidence="1">
    <location>
        <begin position="70"/>
        <end position="90"/>
    </location>
</feature>
<dbReference type="eggNOG" id="arCOG02438">
    <property type="taxonomic scope" value="Archaea"/>
</dbReference>
<keyword evidence="4" id="KW-1185">Reference proteome</keyword>
<evidence type="ECO:0000313" key="2">
    <source>
        <dbReference type="EMBL" id="ADD05791.1"/>
    </source>
</evidence>
<reference evidence="3 5" key="3">
    <citation type="journal article" date="2014" name="PLoS Genet.">
        <title>Phylogenetically driven sequencing of extremely halophilic archaea reveals strategies for static and dynamic osmo-response.</title>
        <authorList>
            <person name="Becker E.A."/>
            <person name="Seitzer P.M."/>
            <person name="Tritt A."/>
            <person name="Larsen D."/>
            <person name="Krusor M."/>
            <person name="Yao A.I."/>
            <person name="Wu D."/>
            <person name="Madern D."/>
            <person name="Eisen J.A."/>
            <person name="Darling A.E."/>
            <person name="Facciotti M.T."/>
        </authorList>
    </citation>
    <scope>NUCLEOTIDE SEQUENCE [LARGE SCALE GENOMIC DNA]</scope>
    <source>
        <strain evidence="5">ATCC 43099 / DSM 3394 / CCM 3739 / CIP 104546 / IAM 13178 / JCM 8861 / NBRC 102185 / NCIMB 2190 / MS3</strain>
        <strain evidence="3">MS-3</strain>
    </source>
</reference>
<protein>
    <submittedName>
        <fullName evidence="2">ABC-type transport system permease protein</fullName>
    </submittedName>
</protein>
<name>D3SWQ9_NATMM</name>
<gene>
    <name evidence="2" type="ordered locus">Nmag_2226</name>
    <name evidence="3" type="ORF">C500_09274</name>
</gene>
<dbReference type="STRING" id="547559.Nmag_2226"/>
<dbReference type="HOGENOM" id="CLU_989068_0_0_2"/>
<dbReference type="EMBL" id="CP001932">
    <property type="protein sequence ID" value="ADD05791.1"/>
    <property type="molecule type" value="Genomic_DNA"/>
</dbReference>
<reference evidence="4" key="1">
    <citation type="submission" date="2010-02" db="EMBL/GenBank/DDBJ databases">
        <title>Complete sequence of chromosome of Natrialba magadii ATCC 43099.</title>
        <authorList>
            <consortium name="US DOE Joint Genome Institute"/>
            <person name="Lucas S."/>
            <person name="Copeland A."/>
            <person name="Lapidus A."/>
            <person name="Cheng J.-F."/>
            <person name="Bruce D."/>
            <person name="Goodwin L."/>
            <person name="Pitluck S."/>
            <person name="Davenport K."/>
            <person name="Saunders E."/>
            <person name="Detter J.C."/>
            <person name="Han C."/>
            <person name="Tapia R."/>
            <person name="Land M."/>
            <person name="Hauser L."/>
            <person name="Kyrpides N."/>
            <person name="Mikhailova N."/>
            <person name="De Castro R.E."/>
            <person name="Maupin-Furlow J.A."/>
            <person name="Woyke T."/>
        </authorList>
    </citation>
    <scope>NUCLEOTIDE SEQUENCE [LARGE SCALE GENOMIC DNA]</scope>
    <source>
        <strain evidence="4">ATCC 43099 / DSM 3394 / CCM 3739 / CIP 104546 / IAM 13178 / JCM 8861 / NBRC 102185 / NCIMB 2190 / MS3</strain>
    </source>
</reference>
<dbReference type="PaxDb" id="547559-Nmag_2226"/>
<feature type="transmembrane region" description="Helical" evidence="1">
    <location>
        <begin position="256"/>
        <end position="276"/>
    </location>
</feature>
<dbReference type="Proteomes" id="UP000011543">
    <property type="component" value="Unassembled WGS sequence"/>
</dbReference>
<dbReference type="GO" id="GO:0005886">
    <property type="term" value="C:plasma membrane"/>
    <property type="evidence" value="ECO:0007669"/>
    <property type="project" value="UniProtKB-SubCell"/>
</dbReference>
<sequence>MSDPAFTTEIRLLSRSRAVWICWLAIAALLVAAVFGASPPRTVQPVDVHPILFVLFENVESTYEAVIRTYFTALLLLPLVAFVHSYGAIVEERETGRLRVALTMPCSRRRLYGAILAARSVTFLVPLFVALLIAGIALASAVGANALRPYGYVVLAACLLALACVSIGVAISAGASTSNRAVGALFVVYAGLLVIYPIGLLRSPLPYGLLFLNPLFASTALMTNASPHIGMPGAVDGSETGMIERETIPFYLSDPFLVLVLLGWTIVAALIGRWLLTRTDL</sequence>
<keyword evidence="1" id="KW-0472">Membrane</keyword>
<dbReference type="GeneID" id="8825075"/>
<dbReference type="PATRIC" id="fig|547559.17.peg.1828"/>
<reference evidence="2" key="4">
    <citation type="submission" date="2016-09" db="EMBL/GenBank/DDBJ databases">
        <authorList>
            <person name="Pfeiffer F."/>
        </authorList>
    </citation>
    <scope>NUCLEOTIDE SEQUENCE</scope>
    <source>
        <strain evidence="2">ATCC 43099</strain>
    </source>
</reference>
<dbReference type="Pfam" id="PF12679">
    <property type="entry name" value="ABC2_membrane_2"/>
    <property type="match status" value="1"/>
</dbReference>
<evidence type="ECO:0000256" key="1">
    <source>
        <dbReference type="SAM" id="Phobius"/>
    </source>
</evidence>
<evidence type="ECO:0000313" key="3">
    <source>
        <dbReference type="EMBL" id="ELY30133.1"/>
    </source>
</evidence>
<accession>D3SWQ9</accession>
<dbReference type="GO" id="GO:0140359">
    <property type="term" value="F:ABC-type transporter activity"/>
    <property type="evidence" value="ECO:0007669"/>
    <property type="project" value="InterPro"/>
</dbReference>